<keyword evidence="7 21" id="KW-0732">Signal</keyword>
<evidence type="ECO:0000256" key="7">
    <source>
        <dbReference type="ARBA" id="ARBA00022729"/>
    </source>
</evidence>
<dbReference type="Gene3D" id="2.90.10.10">
    <property type="entry name" value="Bulb-type lectin domain"/>
    <property type="match status" value="1"/>
</dbReference>
<dbReference type="EC" id="2.7.11.1" evidence="18"/>
<evidence type="ECO:0000256" key="8">
    <source>
        <dbReference type="ARBA" id="ARBA00022741"/>
    </source>
</evidence>
<feature type="chain" id="PRO_5040469573" description="Receptor-like serine/threonine-protein kinase" evidence="21">
    <location>
        <begin position="23"/>
        <end position="885"/>
    </location>
</feature>
<dbReference type="InterPro" id="IPR008271">
    <property type="entry name" value="Ser/Thr_kinase_AS"/>
</dbReference>
<evidence type="ECO:0000256" key="18">
    <source>
        <dbReference type="PIRNR" id="PIRNR000641"/>
    </source>
</evidence>
<dbReference type="Gene3D" id="3.30.200.20">
    <property type="entry name" value="Phosphorylase Kinase, domain 1"/>
    <property type="match status" value="1"/>
</dbReference>
<dbReference type="SMART" id="SM00220">
    <property type="entry name" value="S_TKc"/>
    <property type="match status" value="1"/>
</dbReference>
<feature type="binding site" evidence="19">
    <location>
        <position position="571"/>
    </location>
    <ligand>
        <name>ATP</name>
        <dbReference type="ChEBI" id="CHEBI:30616"/>
    </ligand>
</feature>
<evidence type="ECO:0000256" key="11">
    <source>
        <dbReference type="ARBA" id="ARBA00022989"/>
    </source>
</evidence>
<evidence type="ECO:0000256" key="20">
    <source>
        <dbReference type="SAM" id="Phobius"/>
    </source>
</evidence>
<keyword evidence="11 20" id="KW-1133">Transmembrane helix</keyword>
<dbReference type="PROSITE" id="PS50948">
    <property type="entry name" value="PAN"/>
    <property type="match status" value="1"/>
</dbReference>
<dbReference type="SUPFAM" id="SSF56112">
    <property type="entry name" value="Protein kinase-like (PK-like)"/>
    <property type="match status" value="1"/>
</dbReference>
<dbReference type="InterPro" id="IPR017441">
    <property type="entry name" value="Protein_kinase_ATP_BS"/>
</dbReference>
<dbReference type="GO" id="GO:0005886">
    <property type="term" value="C:plasma membrane"/>
    <property type="evidence" value="ECO:0007669"/>
    <property type="project" value="UniProtKB-SubCell"/>
</dbReference>
<keyword evidence="6 20" id="KW-0812">Transmembrane</keyword>
<proteinExistence type="inferred from homology"/>
<dbReference type="InterPro" id="IPR000858">
    <property type="entry name" value="S_locus_glycoprot_dom"/>
</dbReference>
<keyword evidence="9 18" id="KW-0418">Kinase</keyword>
<dbReference type="PANTHER" id="PTHR27002">
    <property type="entry name" value="RECEPTOR-LIKE SERINE/THREONINE-PROTEIN KINASE SD1-8"/>
    <property type="match status" value="1"/>
</dbReference>
<comment type="subcellular location">
    <subcellularLocation>
        <location evidence="1">Cell membrane</location>
        <topology evidence="1">Single-pass type I membrane protein</topology>
    </subcellularLocation>
</comment>
<protein>
    <recommendedName>
        <fullName evidence="18">Receptor-like serine/threonine-protein kinase</fullName>
        <ecNumber evidence="18">2.7.11.1</ecNumber>
    </recommendedName>
</protein>
<organism evidence="25 26">
    <name type="scientific">Triticum turgidum subsp. durum</name>
    <name type="common">Durum wheat</name>
    <name type="synonym">Triticum durum</name>
    <dbReference type="NCBI Taxonomy" id="4567"/>
    <lineage>
        <taxon>Eukaryota</taxon>
        <taxon>Viridiplantae</taxon>
        <taxon>Streptophyta</taxon>
        <taxon>Embryophyta</taxon>
        <taxon>Tracheophyta</taxon>
        <taxon>Spermatophyta</taxon>
        <taxon>Magnoliopsida</taxon>
        <taxon>Liliopsida</taxon>
        <taxon>Poales</taxon>
        <taxon>Poaceae</taxon>
        <taxon>BOP clade</taxon>
        <taxon>Pooideae</taxon>
        <taxon>Triticodae</taxon>
        <taxon>Triticeae</taxon>
        <taxon>Triticinae</taxon>
        <taxon>Triticum</taxon>
    </lineage>
</organism>
<keyword evidence="13" id="KW-1015">Disulfide bond</keyword>
<dbReference type="PROSITE" id="PS50011">
    <property type="entry name" value="PROTEIN_KINASE_DOM"/>
    <property type="match status" value="1"/>
</dbReference>
<dbReference type="PROSITE" id="PS50927">
    <property type="entry name" value="BULB_LECTIN"/>
    <property type="match status" value="1"/>
</dbReference>
<dbReference type="SMART" id="SM00108">
    <property type="entry name" value="B_lectin"/>
    <property type="match status" value="1"/>
</dbReference>
<dbReference type="Pfam" id="PF00954">
    <property type="entry name" value="S_locus_glycop"/>
    <property type="match status" value="1"/>
</dbReference>
<dbReference type="Gene3D" id="1.10.510.10">
    <property type="entry name" value="Transferase(Phosphotransferase) domain 1"/>
    <property type="match status" value="1"/>
</dbReference>
<dbReference type="PROSITE" id="PS00107">
    <property type="entry name" value="PROTEIN_KINASE_ATP"/>
    <property type="match status" value="1"/>
</dbReference>
<gene>
    <name evidence="25" type="ORF">TRITD_2Bv1G087430</name>
</gene>
<evidence type="ECO:0000256" key="4">
    <source>
        <dbReference type="ARBA" id="ARBA00022536"/>
    </source>
</evidence>
<dbReference type="SMART" id="SM00473">
    <property type="entry name" value="PAN_AP"/>
    <property type="match status" value="1"/>
</dbReference>
<evidence type="ECO:0000256" key="17">
    <source>
        <dbReference type="ARBA" id="ARBA00048679"/>
    </source>
</evidence>
<feature type="domain" description="Apple" evidence="24">
    <location>
        <begin position="350"/>
        <end position="439"/>
    </location>
</feature>
<dbReference type="FunFam" id="1.10.510.10:FF:000060">
    <property type="entry name" value="G-type lectin S-receptor-like serine/threonine-protein kinase"/>
    <property type="match status" value="1"/>
</dbReference>
<evidence type="ECO:0000256" key="3">
    <source>
        <dbReference type="ARBA" id="ARBA00022527"/>
    </source>
</evidence>
<evidence type="ECO:0000256" key="19">
    <source>
        <dbReference type="PROSITE-ProRule" id="PRU10141"/>
    </source>
</evidence>
<feature type="signal peptide" evidence="21">
    <location>
        <begin position="1"/>
        <end position="22"/>
    </location>
</feature>
<dbReference type="GO" id="GO:0004674">
    <property type="term" value="F:protein serine/threonine kinase activity"/>
    <property type="evidence" value="ECO:0007669"/>
    <property type="project" value="UniProtKB-KW"/>
</dbReference>
<dbReference type="CDD" id="cd00028">
    <property type="entry name" value="B_lectin"/>
    <property type="match status" value="1"/>
</dbReference>
<feature type="domain" description="Bulb-type lectin" evidence="23">
    <location>
        <begin position="25"/>
        <end position="149"/>
    </location>
</feature>
<sequence length="885" mass="96035">MARATSAALALLIFLLCRHVHADAGTTLSQGQSLAGNDKLLSANGAFSLSFFSPRGGDGSRMYLGVMFAKAAEPTVPWVANRDAPVSATASSYSATVTDSGDLRVMEGERVVWQTNTTSSAGNFTLTIQDTGNLVLAGGSGAQAVHLWQSFDYPADTFLPGMNITLARRGGAVVRQTLFRSWRSPDDPAPGNFTLGQDPLGSSQLFIWRRSEDGKDVTHWRSGQWAKGSFVGIPYRPLNGLYGFQLSGDPSQSNGLYYTFQRFNSSQYRFVLQPNGTETCYQLVDATGAWEVVWSQPTLPCQAYNTCGPNAECSAADHCTCLRGFEPKSEAEYGSGVWAQGCVRSSQLTCSERNVSMSGGDAFAVLSGVKLPDLAAWESAVISADACRQWCLANCTCNAYSYSGGTGCLTWAHELLDIYQFPSGQFPNGQGYDLHIKVPASALGSGSKRRTRIIVSVLFVLAVVLAACGFLMWKCRRRIRDKLGVGGGKKRTGAALMLRPATMKAKHDFSGPKQPDQEVAENGDGCELPMFTLETLAAATGGFSEANKLGEGGFGLVYKGSLPGGEEVAVKRLSRSSGQGCQEFKNEVTLISELQHRNLVRILGCCIHGHEKMLVYEYMPNKSLDAFLFGVFAFLGQLSRCGTVVIGSDPARRGLLDWKTRLHIIEGIARGLLYLHRDSRLRVVHRDLKASNILLDHEMNPKISDFGMARIFGGDKNQENTNRVVGTLGYMSPEYAMEGLFSVRSDVYSFGILILEIITGQKNSSFHNMEGSLNIVGYAWQMWNSDKGEQLIDPLIRASSSASASREALRCVHMALLCVQDHAGDRPDIPYVVLALGSDSSVLPMPRPPTFTLQCTSSDRDGFRGKAGDESYSACDLTVTMLQGR</sequence>
<evidence type="ECO:0000256" key="2">
    <source>
        <dbReference type="ARBA" id="ARBA00022475"/>
    </source>
</evidence>
<dbReference type="CDD" id="cd01098">
    <property type="entry name" value="PAN_AP_plant"/>
    <property type="match status" value="1"/>
</dbReference>
<keyword evidence="2" id="KW-1003">Cell membrane</keyword>
<dbReference type="EMBL" id="LT934114">
    <property type="protein sequence ID" value="VAH45002.1"/>
    <property type="molecule type" value="Genomic_DNA"/>
</dbReference>
<accession>A0A9R1RKU2</accession>
<dbReference type="CDD" id="cd14066">
    <property type="entry name" value="STKc_IRAK"/>
    <property type="match status" value="1"/>
</dbReference>
<dbReference type="InterPro" id="IPR001245">
    <property type="entry name" value="Ser-Thr/Tyr_kinase_cat_dom"/>
</dbReference>
<dbReference type="PANTHER" id="PTHR27002:SF181">
    <property type="entry name" value="RECEPTOR-LIKE SERINE_THREONINE-PROTEIN KINASE"/>
    <property type="match status" value="1"/>
</dbReference>
<keyword evidence="8 18" id="KW-0547">Nucleotide-binding</keyword>
<dbReference type="GO" id="GO:0048544">
    <property type="term" value="P:recognition of pollen"/>
    <property type="evidence" value="ECO:0007669"/>
    <property type="project" value="InterPro"/>
</dbReference>
<dbReference type="Pfam" id="PF08276">
    <property type="entry name" value="PAN_2"/>
    <property type="match status" value="1"/>
</dbReference>
<reference evidence="25 26" key="1">
    <citation type="submission" date="2017-09" db="EMBL/GenBank/DDBJ databases">
        <authorList>
            <consortium name="International Durum Wheat Genome Sequencing Consortium (IDWGSC)"/>
            <person name="Milanesi L."/>
        </authorList>
    </citation>
    <scope>NUCLEOTIDE SEQUENCE [LARGE SCALE GENOMIC DNA]</scope>
    <source>
        <strain evidence="26">cv. Svevo</strain>
    </source>
</reference>
<dbReference type="InterPro" id="IPR001480">
    <property type="entry name" value="Bulb-type_lectin_dom"/>
</dbReference>
<dbReference type="OMA" id="NARCASG"/>
<dbReference type="InterPro" id="IPR024171">
    <property type="entry name" value="SRK-like_kinase"/>
</dbReference>
<dbReference type="InterPro" id="IPR003609">
    <property type="entry name" value="Pan_app"/>
</dbReference>
<evidence type="ECO:0000256" key="12">
    <source>
        <dbReference type="ARBA" id="ARBA00023136"/>
    </source>
</evidence>
<evidence type="ECO:0000256" key="21">
    <source>
        <dbReference type="SAM" id="SignalP"/>
    </source>
</evidence>
<evidence type="ECO:0000256" key="13">
    <source>
        <dbReference type="ARBA" id="ARBA00023157"/>
    </source>
</evidence>
<dbReference type="AlphaFoldDB" id="A0A9R1RKU2"/>
<dbReference type="InterPro" id="IPR036426">
    <property type="entry name" value="Bulb-type_lectin_dom_sf"/>
</dbReference>
<evidence type="ECO:0000313" key="26">
    <source>
        <dbReference type="Proteomes" id="UP000324705"/>
    </source>
</evidence>
<dbReference type="Proteomes" id="UP000324705">
    <property type="component" value="Chromosome 2B"/>
</dbReference>
<evidence type="ECO:0000256" key="10">
    <source>
        <dbReference type="ARBA" id="ARBA00022840"/>
    </source>
</evidence>
<evidence type="ECO:0000313" key="25">
    <source>
        <dbReference type="EMBL" id="VAH45002.1"/>
    </source>
</evidence>
<dbReference type="InterPro" id="IPR000719">
    <property type="entry name" value="Prot_kinase_dom"/>
</dbReference>
<evidence type="ECO:0000256" key="1">
    <source>
        <dbReference type="ARBA" id="ARBA00004251"/>
    </source>
</evidence>
<dbReference type="SUPFAM" id="SSF51110">
    <property type="entry name" value="alpha-D-mannose-specific plant lectins"/>
    <property type="match status" value="1"/>
</dbReference>
<dbReference type="GO" id="GO:0051707">
    <property type="term" value="P:response to other organism"/>
    <property type="evidence" value="ECO:0007669"/>
    <property type="project" value="UniProtKB-ARBA"/>
</dbReference>
<feature type="domain" description="Protein kinase" evidence="22">
    <location>
        <begin position="543"/>
        <end position="816"/>
    </location>
</feature>
<evidence type="ECO:0000256" key="5">
    <source>
        <dbReference type="ARBA" id="ARBA00022679"/>
    </source>
</evidence>
<comment type="similarity">
    <text evidence="18">Belongs to the protein kinase superfamily. Ser/Thr protein kinase family.</text>
</comment>
<dbReference type="Gramene" id="TRITD2Bv1G087430.5">
    <property type="protein sequence ID" value="TRITD2Bv1G087430.5"/>
    <property type="gene ID" value="TRITD2Bv1G087430"/>
</dbReference>
<evidence type="ECO:0000256" key="9">
    <source>
        <dbReference type="ARBA" id="ARBA00022777"/>
    </source>
</evidence>
<keyword evidence="15" id="KW-0325">Glycoprotein</keyword>
<evidence type="ECO:0000259" key="24">
    <source>
        <dbReference type="PROSITE" id="PS50948"/>
    </source>
</evidence>
<keyword evidence="26" id="KW-1185">Reference proteome</keyword>
<dbReference type="PROSITE" id="PS00108">
    <property type="entry name" value="PROTEIN_KINASE_ST"/>
    <property type="match status" value="1"/>
</dbReference>
<keyword evidence="5 18" id="KW-0808">Transferase</keyword>
<dbReference type="Pfam" id="PF01453">
    <property type="entry name" value="B_lectin"/>
    <property type="match status" value="1"/>
</dbReference>
<evidence type="ECO:0000256" key="14">
    <source>
        <dbReference type="ARBA" id="ARBA00023170"/>
    </source>
</evidence>
<comment type="catalytic activity">
    <reaction evidence="16 18">
        <text>L-threonyl-[protein] + ATP = O-phospho-L-threonyl-[protein] + ADP + H(+)</text>
        <dbReference type="Rhea" id="RHEA:46608"/>
        <dbReference type="Rhea" id="RHEA-COMP:11060"/>
        <dbReference type="Rhea" id="RHEA-COMP:11605"/>
        <dbReference type="ChEBI" id="CHEBI:15378"/>
        <dbReference type="ChEBI" id="CHEBI:30013"/>
        <dbReference type="ChEBI" id="CHEBI:30616"/>
        <dbReference type="ChEBI" id="CHEBI:61977"/>
        <dbReference type="ChEBI" id="CHEBI:456216"/>
        <dbReference type="EC" id="2.7.11.1"/>
    </reaction>
</comment>
<keyword evidence="12 20" id="KW-0472">Membrane</keyword>
<evidence type="ECO:0000256" key="16">
    <source>
        <dbReference type="ARBA" id="ARBA00047899"/>
    </source>
</evidence>
<dbReference type="FunFam" id="3.30.200.20:FF:000145">
    <property type="entry name" value="receptor-like serine/threonine-protein kinase SD1-8"/>
    <property type="match status" value="1"/>
</dbReference>
<keyword evidence="4" id="KW-0245">EGF-like domain</keyword>
<dbReference type="PIRSF" id="PIRSF000641">
    <property type="entry name" value="SRK"/>
    <property type="match status" value="1"/>
</dbReference>
<keyword evidence="14" id="KW-0675">Receptor</keyword>
<evidence type="ECO:0000259" key="22">
    <source>
        <dbReference type="PROSITE" id="PS50011"/>
    </source>
</evidence>
<evidence type="ECO:0000259" key="23">
    <source>
        <dbReference type="PROSITE" id="PS50927"/>
    </source>
</evidence>
<name>A0A9R1RKU2_TRITD</name>
<dbReference type="InterPro" id="IPR011009">
    <property type="entry name" value="Kinase-like_dom_sf"/>
</dbReference>
<feature type="transmembrane region" description="Helical" evidence="20">
    <location>
        <begin position="453"/>
        <end position="473"/>
    </location>
</feature>
<keyword evidence="10 18" id="KW-0067">ATP-binding</keyword>
<evidence type="ECO:0000256" key="15">
    <source>
        <dbReference type="ARBA" id="ARBA00023180"/>
    </source>
</evidence>
<comment type="catalytic activity">
    <reaction evidence="17 18">
        <text>L-seryl-[protein] + ATP = O-phospho-L-seryl-[protein] + ADP + H(+)</text>
        <dbReference type="Rhea" id="RHEA:17989"/>
        <dbReference type="Rhea" id="RHEA-COMP:9863"/>
        <dbReference type="Rhea" id="RHEA-COMP:11604"/>
        <dbReference type="ChEBI" id="CHEBI:15378"/>
        <dbReference type="ChEBI" id="CHEBI:29999"/>
        <dbReference type="ChEBI" id="CHEBI:30616"/>
        <dbReference type="ChEBI" id="CHEBI:83421"/>
        <dbReference type="ChEBI" id="CHEBI:456216"/>
        <dbReference type="EC" id="2.7.11.1"/>
    </reaction>
</comment>
<dbReference type="GO" id="GO:0005524">
    <property type="term" value="F:ATP binding"/>
    <property type="evidence" value="ECO:0007669"/>
    <property type="project" value="UniProtKB-UniRule"/>
</dbReference>
<dbReference type="Pfam" id="PF07714">
    <property type="entry name" value="PK_Tyr_Ser-Thr"/>
    <property type="match status" value="1"/>
</dbReference>
<evidence type="ECO:0000256" key="6">
    <source>
        <dbReference type="ARBA" id="ARBA00022692"/>
    </source>
</evidence>
<keyword evidence="3 18" id="KW-0723">Serine/threonine-protein kinase</keyword>